<gene>
    <name evidence="3" type="ORF">g.555</name>
</gene>
<feature type="non-terminal residue" evidence="3">
    <location>
        <position position="1"/>
    </location>
</feature>
<evidence type="ECO:0000256" key="1">
    <source>
        <dbReference type="SAM" id="MobiDB-lite"/>
    </source>
</evidence>
<keyword evidence="2" id="KW-0472">Membrane</keyword>
<dbReference type="EMBL" id="GEDC01006192">
    <property type="protein sequence ID" value="JAS31106.1"/>
    <property type="molecule type" value="Transcribed_RNA"/>
</dbReference>
<feature type="compositionally biased region" description="Acidic residues" evidence="1">
    <location>
        <begin position="15"/>
        <end position="28"/>
    </location>
</feature>
<evidence type="ECO:0000313" key="3">
    <source>
        <dbReference type="EMBL" id="JAS31106.1"/>
    </source>
</evidence>
<feature type="transmembrane region" description="Helical" evidence="2">
    <location>
        <begin position="129"/>
        <end position="147"/>
    </location>
</feature>
<name>A0A1B6DZJ6_9HEMI</name>
<reference evidence="3" key="1">
    <citation type="submission" date="2015-12" db="EMBL/GenBank/DDBJ databases">
        <title>De novo transcriptome assembly of four potential Pierce s Disease insect vectors from Arizona vineyards.</title>
        <authorList>
            <person name="Tassone E.E."/>
        </authorList>
    </citation>
    <scope>NUCLEOTIDE SEQUENCE</scope>
</reference>
<keyword evidence="2" id="KW-0812">Transmembrane</keyword>
<organism evidence="3">
    <name type="scientific">Clastoptera arizonana</name>
    <name type="common">Arizona spittle bug</name>
    <dbReference type="NCBI Taxonomy" id="38151"/>
    <lineage>
        <taxon>Eukaryota</taxon>
        <taxon>Metazoa</taxon>
        <taxon>Ecdysozoa</taxon>
        <taxon>Arthropoda</taxon>
        <taxon>Hexapoda</taxon>
        <taxon>Insecta</taxon>
        <taxon>Pterygota</taxon>
        <taxon>Neoptera</taxon>
        <taxon>Paraneoptera</taxon>
        <taxon>Hemiptera</taxon>
        <taxon>Auchenorrhyncha</taxon>
        <taxon>Cercopoidea</taxon>
        <taxon>Clastopteridae</taxon>
        <taxon>Clastoptera</taxon>
    </lineage>
</organism>
<feature type="region of interest" description="Disordered" evidence="1">
    <location>
        <begin position="1"/>
        <end position="29"/>
    </location>
</feature>
<sequence length="155" mass="17236">CPVEGGYNACPLEDSSSEESFQEVDDSDHETIVKEEGGAGDFDQEQNVNNAGNDNIEVGAGDGVVQRLQAVNEQVLRPPHGNAQNEAENWGLLDRILFTFMVGFYLYSLRVDSTATTDLVEAVYTLDRIVLDMLTVLFAFMCILLCFQITRIPFY</sequence>
<protein>
    <submittedName>
        <fullName evidence="3">Uncharacterized protein</fullName>
    </submittedName>
</protein>
<keyword evidence="2" id="KW-1133">Transmembrane helix</keyword>
<proteinExistence type="predicted"/>
<feature type="transmembrane region" description="Helical" evidence="2">
    <location>
        <begin position="92"/>
        <end position="109"/>
    </location>
</feature>
<accession>A0A1B6DZJ6</accession>
<evidence type="ECO:0000256" key="2">
    <source>
        <dbReference type="SAM" id="Phobius"/>
    </source>
</evidence>
<dbReference type="AlphaFoldDB" id="A0A1B6DZJ6"/>